<evidence type="ECO:0000256" key="1">
    <source>
        <dbReference type="ARBA" id="ARBA00005417"/>
    </source>
</evidence>
<dbReference type="EMBL" id="CP061539">
    <property type="protein sequence ID" value="QNV37986.1"/>
    <property type="molecule type" value="Genomic_DNA"/>
</dbReference>
<dbReference type="Pfam" id="PF00005">
    <property type="entry name" value="ABC_tran"/>
    <property type="match status" value="1"/>
</dbReference>
<evidence type="ECO:0000256" key="2">
    <source>
        <dbReference type="ARBA" id="ARBA00022448"/>
    </source>
</evidence>
<dbReference type="InterPro" id="IPR017871">
    <property type="entry name" value="ABC_transporter-like_CS"/>
</dbReference>
<evidence type="ECO:0000256" key="4">
    <source>
        <dbReference type="ARBA" id="ARBA00022840"/>
    </source>
</evidence>
<comment type="similarity">
    <text evidence="1">Belongs to the ABC transporter superfamily.</text>
</comment>
<dbReference type="GeneID" id="96622880"/>
<proteinExistence type="inferred from homology"/>
<organism evidence="6 7">
    <name type="scientific">Rothia terrae</name>
    <dbReference type="NCBI Taxonomy" id="396015"/>
    <lineage>
        <taxon>Bacteria</taxon>
        <taxon>Bacillati</taxon>
        <taxon>Actinomycetota</taxon>
        <taxon>Actinomycetes</taxon>
        <taxon>Micrococcales</taxon>
        <taxon>Micrococcaceae</taxon>
        <taxon>Rothia</taxon>
    </lineage>
</organism>
<dbReference type="PANTHER" id="PTHR42734">
    <property type="entry name" value="METAL TRANSPORT SYSTEM ATP-BINDING PROTEIN TM_0124-RELATED"/>
    <property type="match status" value="1"/>
</dbReference>
<protein>
    <submittedName>
        <fullName evidence="6">Metal ABC transporter ATP-binding protein</fullName>
    </submittedName>
</protein>
<keyword evidence="2" id="KW-0813">Transport</keyword>
<dbReference type="PROSITE" id="PS50893">
    <property type="entry name" value="ABC_TRANSPORTER_2"/>
    <property type="match status" value="1"/>
</dbReference>
<evidence type="ECO:0000313" key="7">
    <source>
        <dbReference type="Proteomes" id="UP000516404"/>
    </source>
</evidence>
<keyword evidence="7" id="KW-1185">Reference proteome</keyword>
<dbReference type="InterPro" id="IPR003439">
    <property type="entry name" value="ABC_transporter-like_ATP-bd"/>
</dbReference>
<evidence type="ECO:0000313" key="6">
    <source>
        <dbReference type="EMBL" id="QNV37986.1"/>
    </source>
</evidence>
<gene>
    <name evidence="6" type="ORF">IDM49_01415</name>
</gene>
<evidence type="ECO:0000256" key="3">
    <source>
        <dbReference type="ARBA" id="ARBA00022741"/>
    </source>
</evidence>
<reference evidence="6 7" key="1">
    <citation type="submission" date="2020-09" db="EMBL/GenBank/DDBJ databases">
        <title>Investigation of environmental microbes.</title>
        <authorList>
            <person name="Ou Y."/>
            <person name="Kang Q."/>
        </authorList>
    </citation>
    <scope>NUCLEOTIDE SEQUENCE [LARGE SCALE GENOMIC DNA]</scope>
    <source>
        <strain evidence="6 7">KJZ-14</strain>
    </source>
</reference>
<dbReference type="GO" id="GO:0016887">
    <property type="term" value="F:ATP hydrolysis activity"/>
    <property type="evidence" value="ECO:0007669"/>
    <property type="project" value="InterPro"/>
</dbReference>
<dbReference type="PANTHER" id="PTHR42734:SF5">
    <property type="entry name" value="IRON TRANSPORT SYSTEM ATP-BINDING PROTEIN HI_0361-RELATED"/>
    <property type="match status" value="1"/>
</dbReference>
<dbReference type="InterPro" id="IPR027417">
    <property type="entry name" value="P-loop_NTPase"/>
</dbReference>
<dbReference type="SUPFAM" id="SSF52540">
    <property type="entry name" value="P-loop containing nucleoside triphosphate hydrolases"/>
    <property type="match status" value="1"/>
</dbReference>
<keyword evidence="4 6" id="KW-0067">ATP-binding</keyword>
<dbReference type="PROSITE" id="PS00211">
    <property type="entry name" value="ABC_TRANSPORTER_1"/>
    <property type="match status" value="1"/>
</dbReference>
<dbReference type="InterPro" id="IPR050153">
    <property type="entry name" value="Metal_Ion_Import_ABC"/>
</dbReference>
<keyword evidence="3" id="KW-0547">Nucleotide-binding</keyword>
<evidence type="ECO:0000259" key="5">
    <source>
        <dbReference type="PROSITE" id="PS50893"/>
    </source>
</evidence>
<dbReference type="SMART" id="SM00382">
    <property type="entry name" value="AAA"/>
    <property type="match status" value="1"/>
</dbReference>
<sequence>MNHPALDIRDVSVSYGSVRALNHASLQLYPGVVCGLVGMNGSGKSSLFKATMGVVPCETGEVRIAGMTPEKARSAGLVSYVPQSEEIDWGFPISVREVVAMGLYGKLGITRKLNRRHERHVEHALEQVALTDYTHRQIGELSGGQRKRAFVARAIAQQARVLLLDEPFAGVDYASEQMLGQVLRELASHGATVLVSSHDLPSLTQMIDEAALMRRTILMHGTPEHVLTSENIMQAFSGQTKA</sequence>
<dbReference type="KEGG" id="rter:IDM49_01415"/>
<feature type="domain" description="ABC transporter" evidence="5">
    <location>
        <begin position="6"/>
        <end position="240"/>
    </location>
</feature>
<name>A0A7H2BE90_9MICC</name>
<dbReference type="Proteomes" id="UP000516404">
    <property type="component" value="Chromosome"/>
</dbReference>
<dbReference type="Gene3D" id="3.40.50.300">
    <property type="entry name" value="P-loop containing nucleotide triphosphate hydrolases"/>
    <property type="match status" value="1"/>
</dbReference>
<dbReference type="RefSeq" id="WP_190724771.1">
    <property type="nucleotide sequence ID" value="NZ_CP061539.1"/>
</dbReference>
<dbReference type="AlphaFoldDB" id="A0A7H2BE90"/>
<dbReference type="CDD" id="cd03235">
    <property type="entry name" value="ABC_Metallic_Cations"/>
    <property type="match status" value="1"/>
</dbReference>
<accession>A0A7H2BE90</accession>
<dbReference type="GO" id="GO:0005524">
    <property type="term" value="F:ATP binding"/>
    <property type="evidence" value="ECO:0007669"/>
    <property type="project" value="UniProtKB-KW"/>
</dbReference>
<dbReference type="InterPro" id="IPR003593">
    <property type="entry name" value="AAA+_ATPase"/>
</dbReference>